<dbReference type="Pfam" id="PF00856">
    <property type="entry name" value="SET"/>
    <property type="match status" value="1"/>
</dbReference>
<dbReference type="InterPro" id="IPR003616">
    <property type="entry name" value="Post-SET_dom"/>
</dbReference>
<evidence type="ECO:0000256" key="8">
    <source>
        <dbReference type="ARBA" id="ARBA00023242"/>
    </source>
</evidence>
<dbReference type="SUPFAM" id="SSF82199">
    <property type="entry name" value="SET domain"/>
    <property type="match status" value="1"/>
</dbReference>
<feature type="compositionally biased region" description="Polar residues" evidence="13">
    <location>
        <begin position="8"/>
        <end position="19"/>
    </location>
</feature>
<feature type="compositionally biased region" description="Pro residues" evidence="13">
    <location>
        <begin position="226"/>
        <end position="246"/>
    </location>
</feature>
<keyword evidence="8" id="KW-0539">Nucleus</keyword>
<feature type="compositionally biased region" description="Polar residues" evidence="13">
    <location>
        <begin position="689"/>
        <end position="707"/>
    </location>
</feature>
<feature type="region of interest" description="Disordered" evidence="13">
    <location>
        <begin position="1"/>
        <end position="95"/>
    </location>
</feature>
<evidence type="ECO:0000259" key="15">
    <source>
        <dbReference type="PROSITE" id="PS50868"/>
    </source>
</evidence>
<comment type="caution">
    <text evidence="16">The sequence shown here is derived from an EMBL/GenBank/DDBJ whole genome shotgun (WGS) entry which is preliminary data.</text>
</comment>
<sequence length="1439" mass="157310">MANKAWSHAQQSPAHTESSAPIDVPFRNGKPGWGKQAFVSSAPRGCDDPGSAQQDLTSSSPSVRREPPPHRELPPHLRHSASVSQSPMSIKKPLGNGWSKVGTAVHLSANGTTGTSVMGFKPIPTGPRNDVPISTTTTSISVPLRRTSIGQAGSSRLNGHSQPLNGNVCTMNGLPGTDSGIDLGRSQAVRPRSGMSVFDDLEFQTNGQSTKRVEKRESRSSDIIPPASPPPPPPPEQALPPPPSPPQAGTASRTAQLLESPETRAKITKESGSIYPNGGERNHELSDSRQENATNGHVASASRKDDEAEFYPWVPTSPRTVRANPPEFTRHVPGRGNFKMCDPALHHTKSQEEKYNTGCGRMFKHEKPITRQDGSWEGKEADTLEVKDPREEMDPAVRELGKGSKRNAVKGLIVLEPYDWDENSPYSKPADGICISNINPLTTLSQIEAAVSKVAKIKNIEMKLDPRTGMQMGICYITFAPTEERIPGDGKKKKTTTIEVPGWRHARAAQMRLNGQPIGVNMGAQKESLMKVILDPNGDRTRRVVEMELEKRKRALNGSTVVPTVNAISGSANVDVPLPRPAQAPPPTVPLAMAASASAMPMPPPATSAFRPSTSNTDALTKPYTQNTGSFTGRPGNFDSRLPSRRNDRPITTTFGHDQPGQGANSSRGYRDSPAQSRAGAIGRLPPNTYGSFRTGSSYTPSSQMGSFVSAPFSHSRSWDHRHHGPRSHTDDAMRGPGSFTENPRMPEKSNLSATYNSSRRRSSQTSDSSDTGESSDGGRTPSPSRRLDKRRALHRDSRIRNRTLRRDELKRTEEADGDEAAQLVAKVRDELMSNGKAYLFIDHKSLPIPHGKDDREQVLADLKDHLKAARIETVTFNLHGWYVLFTEDSAAKKTQMVFDKKVMSGRPLSLLVKEPLSKVTNASPIKPLGPSPVRLQRTPKTEADFVSKNETPSRRGKAVLDDSDEELAQRGFTDVTKTTSRGTKKQKISRVISSDDEATAPVEEPVSSIDLVRNPSAPNPTDELPITDVPEDTPGAEQEECHIVSPVVVADEISDSIVEDQVQLVPTRSKKRAGKASKRKSDAVGKPAKQPANKKQKKTLTTPVVVGQEDETEPNAMEVDQVESELSSAKAMKSAKPVKASSKSKKPPQAEPVNPLSVADLVSSGIAADDEDLYYLRLAAEHALKGTMPELPPDDEEDTPEDEELADSEPAPKHKEGCARAHRYYKVPEVEKSAYLPQRNRAVAEVEAAASNATAVATSRSTRVNSRRLVQGMEQHKKGNANATDTDLFQFNQLRTRKKQLKFSKSPIHDWGLYAMEHITQGEMVIEYVGEVIRAQVADIREKWYEKTGIGSSYLFRVDDDAVVDATKKGNLGRLINHCCYPNCTAKIITINGEKKIVIYAKSNIEPGEEITYDYHFPIEQEKIPCLCGSDKCRGYLN</sequence>
<evidence type="ECO:0000256" key="11">
    <source>
        <dbReference type="ARBA" id="ARBA00047583"/>
    </source>
</evidence>
<keyword evidence="6" id="KW-0949">S-adenosyl-L-methionine</keyword>
<evidence type="ECO:0000313" key="17">
    <source>
        <dbReference type="Proteomes" id="UP000620104"/>
    </source>
</evidence>
<evidence type="ECO:0000256" key="5">
    <source>
        <dbReference type="ARBA" id="ARBA00022679"/>
    </source>
</evidence>
<dbReference type="InterPro" id="IPR012677">
    <property type="entry name" value="Nucleotide-bd_a/b_plait_sf"/>
</dbReference>
<feature type="compositionally biased region" description="Basic and acidic residues" evidence="13">
    <location>
        <begin position="63"/>
        <end position="75"/>
    </location>
</feature>
<feature type="region of interest" description="Disordered" evidence="13">
    <location>
        <begin position="1187"/>
        <end position="1220"/>
    </location>
</feature>
<comment type="catalytic activity">
    <reaction evidence="12">
        <text>N(6),N(6)-dimethyl-L-lysyl(4)-[histone H3] + S-adenosyl-L-methionine = N(6),N(6),N(6)-trimethyl-L-lysyl(4)-[histone H3] + S-adenosyl-L-homocysteine + H(+)</text>
        <dbReference type="Rhea" id="RHEA:60272"/>
        <dbReference type="Rhea" id="RHEA-COMP:15537"/>
        <dbReference type="Rhea" id="RHEA-COMP:15540"/>
        <dbReference type="ChEBI" id="CHEBI:15378"/>
        <dbReference type="ChEBI" id="CHEBI:57856"/>
        <dbReference type="ChEBI" id="CHEBI:59789"/>
        <dbReference type="ChEBI" id="CHEBI:61961"/>
        <dbReference type="ChEBI" id="CHEBI:61976"/>
    </reaction>
</comment>
<keyword evidence="4" id="KW-0489">Methyltransferase</keyword>
<dbReference type="InterPro" id="IPR044570">
    <property type="entry name" value="Set1-like"/>
</dbReference>
<evidence type="ECO:0000256" key="6">
    <source>
        <dbReference type="ARBA" id="ARBA00022691"/>
    </source>
</evidence>
<reference evidence="16" key="1">
    <citation type="submission" date="2020-07" db="EMBL/GenBank/DDBJ databases">
        <title>Draft Genome Sequence of a Deep-Sea Yeast, Naganishia (Cryptococcus) liquefaciens strain N6.</title>
        <authorList>
            <person name="Han Y.W."/>
            <person name="Kajitani R."/>
            <person name="Morimoto H."/>
            <person name="Parhat M."/>
            <person name="Tsubouchi H."/>
            <person name="Bakenova O."/>
            <person name="Ogata M."/>
            <person name="Argunhan B."/>
            <person name="Aoki R."/>
            <person name="Kajiwara S."/>
            <person name="Itoh T."/>
            <person name="Iwasaki H."/>
        </authorList>
    </citation>
    <scope>NUCLEOTIDE SEQUENCE</scope>
    <source>
        <strain evidence="16">N6</strain>
    </source>
</reference>
<keyword evidence="7" id="KW-0156">Chromatin regulator</keyword>
<comment type="catalytic activity">
    <reaction evidence="10">
        <text>L-lysyl(4)-[histone H3] + 3 S-adenosyl-L-methionine = N(6),N(6),N(6)-trimethyl-L-lysyl(4)-[histone H3] + 3 S-adenosyl-L-homocysteine + 3 H(+)</text>
        <dbReference type="Rhea" id="RHEA:60260"/>
        <dbReference type="Rhea" id="RHEA-COMP:15537"/>
        <dbReference type="Rhea" id="RHEA-COMP:15547"/>
        <dbReference type="ChEBI" id="CHEBI:15378"/>
        <dbReference type="ChEBI" id="CHEBI:29969"/>
        <dbReference type="ChEBI" id="CHEBI:57856"/>
        <dbReference type="ChEBI" id="CHEBI:59789"/>
        <dbReference type="ChEBI" id="CHEBI:61961"/>
        <dbReference type="EC" id="2.1.1.354"/>
    </reaction>
</comment>
<dbReference type="EMBL" id="BLZA01000021">
    <property type="protein sequence ID" value="GHJ87268.1"/>
    <property type="molecule type" value="Genomic_DNA"/>
</dbReference>
<evidence type="ECO:0000313" key="16">
    <source>
        <dbReference type="EMBL" id="GHJ87268.1"/>
    </source>
</evidence>
<dbReference type="Gene3D" id="2.170.270.10">
    <property type="entry name" value="SET domain"/>
    <property type="match status" value="1"/>
</dbReference>
<dbReference type="InterPro" id="IPR046341">
    <property type="entry name" value="SET_dom_sf"/>
</dbReference>
<dbReference type="Pfam" id="PF00076">
    <property type="entry name" value="RRM_1"/>
    <property type="match status" value="1"/>
</dbReference>
<evidence type="ECO:0000256" key="9">
    <source>
        <dbReference type="ARBA" id="ARBA00030093"/>
    </source>
</evidence>
<feature type="compositionally biased region" description="Acidic residues" evidence="13">
    <location>
        <begin position="1193"/>
        <end position="1208"/>
    </location>
</feature>
<dbReference type="PROSITE" id="PS50280">
    <property type="entry name" value="SET"/>
    <property type="match status" value="1"/>
</dbReference>
<dbReference type="GO" id="GO:0140999">
    <property type="term" value="F:histone H3K4 trimethyltransferase activity"/>
    <property type="evidence" value="ECO:0007669"/>
    <property type="project" value="UniProtKB-EC"/>
</dbReference>
<dbReference type="EC" id="2.1.1.354" evidence="2"/>
<dbReference type="InterPro" id="IPR000504">
    <property type="entry name" value="RRM_dom"/>
</dbReference>
<dbReference type="PANTHER" id="PTHR45814:SF2">
    <property type="entry name" value="HISTONE-LYSINE N-METHYLTRANSFERASE SETD1"/>
    <property type="match status" value="1"/>
</dbReference>
<feature type="domain" description="Post-SET" evidence="15">
    <location>
        <begin position="1423"/>
        <end position="1439"/>
    </location>
</feature>
<name>A0A8H3TUC6_9TREE</name>
<feature type="compositionally biased region" description="Basic and acidic residues" evidence="13">
    <location>
        <begin position="940"/>
        <end position="954"/>
    </location>
</feature>
<protein>
    <recommendedName>
        <fullName evidence="3">Histone-lysine N-methyltransferase, H3 lysine-4 specific</fullName>
        <ecNumber evidence="2">2.1.1.354</ecNumber>
    </recommendedName>
    <alternativeName>
        <fullName evidence="9">SET domain-containing protein 1</fullName>
    </alternativeName>
</protein>
<feature type="compositionally biased region" description="Polar residues" evidence="13">
    <location>
        <begin position="650"/>
        <end position="668"/>
    </location>
</feature>
<dbReference type="SMART" id="SM00508">
    <property type="entry name" value="PostSET"/>
    <property type="match status" value="1"/>
</dbReference>
<feature type="region of interest" description="Disordered" evidence="13">
    <location>
        <begin position="202"/>
        <end position="335"/>
    </location>
</feature>
<feature type="compositionally biased region" description="Basic and acidic residues" evidence="13">
    <location>
        <begin position="1211"/>
        <end position="1220"/>
    </location>
</feature>
<dbReference type="SMART" id="SM00317">
    <property type="entry name" value="SET"/>
    <property type="match status" value="1"/>
</dbReference>
<dbReference type="InterPro" id="IPR035979">
    <property type="entry name" value="RBD_domain_sf"/>
</dbReference>
<dbReference type="Proteomes" id="UP000620104">
    <property type="component" value="Unassembled WGS sequence"/>
</dbReference>
<evidence type="ECO:0000256" key="3">
    <source>
        <dbReference type="ARBA" id="ARBA00015839"/>
    </source>
</evidence>
<dbReference type="SUPFAM" id="SSF54928">
    <property type="entry name" value="RNA-binding domain, RBD"/>
    <property type="match status" value="1"/>
</dbReference>
<evidence type="ECO:0000256" key="1">
    <source>
        <dbReference type="ARBA" id="ARBA00004123"/>
    </source>
</evidence>
<dbReference type="InterPro" id="IPR024657">
    <property type="entry name" value="COMPASS_Set1_N-SET"/>
</dbReference>
<dbReference type="Gene3D" id="3.30.70.330">
    <property type="match status" value="1"/>
</dbReference>
<feature type="region of interest" description="Disordered" evidence="13">
    <location>
        <begin position="600"/>
        <end position="800"/>
    </location>
</feature>
<feature type="domain" description="SET" evidence="14">
    <location>
        <begin position="1300"/>
        <end position="1417"/>
    </location>
</feature>
<keyword evidence="5" id="KW-0808">Transferase</keyword>
<evidence type="ECO:0000256" key="4">
    <source>
        <dbReference type="ARBA" id="ARBA00022603"/>
    </source>
</evidence>
<evidence type="ECO:0000256" key="13">
    <source>
        <dbReference type="SAM" id="MobiDB-lite"/>
    </source>
</evidence>
<keyword evidence="17" id="KW-1185">Reference proteome</keyword>
<evidence type="ECO:0000256" key="7">
    <source>
        <dbReference type="ARBA" id="ARBA00022853"/>
    </source>
</evidence>
<accession>A0A8H3TUC6</accession>
<feature type="compositionally biased region" description="Polar residues" evidence="13">
    <location>
        <begin position="610"/>
        <end position="631"/>
    </location>
</feature>
<evidence type="ECO:0000256" key="12">
    <source>
        <dbReference type="ARBA" id="ARBA00049129"/>
    </source>
</evidence>
<organism evidence="16 17">
    <name type="scientific">Naganishia liquefaciens</name>
    <dbReference type="NCBI Taxonomy" id="104408"/>
    <lineage>
        <taxon>Eukaryota</taxon>
        <taxon>Fungi</taxon>
        <taxon>Dikarya</taxon>
        <taxon>Basidiomycota</taxon>
        <taxon>Agaricomycotina</taxon>
        <taxon>Tremellomycetes</taxon>
        <taxon>Filobasidiales</taxon>
        <taxon>Filobasidiaceae</taxon>
        <taxon>Naganishia</taxon>
    </lineage>
</organism>
<dbReference type="InterPro" id="IPR001214">
    <property type="entry name" value="SET_dom"/>
</dbReference>
<feature type="region of interest" description="Disordered" evidence="13">
    <location>
        <begin position="921"/>
        <end position="1005"/>
    </location>
</feature>
<dbReference type="PROSITE" id="PS50868">
    <property type="entry name" value="POST_SET"/>
    <property type="match status" value="1"/>
</dbReference>
<evidence type="ECO:0000256" key="2">
    <source>
        <dbReference type="ARBA" id="ARBA00012182"/>
    </source>
</evidence>
<dbReference type="PANTHER" id="PTHR45814">
    <property type="entry name" value="HISTONE-LYSINE N-METHYLTRANSFERASE SETD1"/>
    <property type="match status" value="1"/>
</dbReference>
<evidence type="ECO:0000259" key="14">
    <source>
        <dbReference type="PROSITE" id="PS50280"/>
    </source>
</evidence>
<feature type="region of interest" description="Disordered" evidence="13">
    <location>
        <begin position="1065"/>
        <end position="1155"/>
    </location>
</feature>
<dbReference type="Pfam" id="PF11764">
    <property type="entry name" value="N-SET"/>
    <property type="match status" value="1"/>
</dbReference>
<feature type="compositionally biased region" description="Low complexity" evidence="13">
    <location>
        <begin position="764"/>
        <end position="781"/>
    </location>
</feature>
<dbReference type="GO" id="GO:0048188">
    <property type="term" value="C:Set1C/COMPASS complex"/>
    <property type="evidence" value="ECO:0007669"/>
    <property type="project" value="TreeGrafter"/>
</dbReference>
<evidence type="ECO:0000256" key="10">
    <source>
        <dbReference type="ARBA" id="ARBA00047571"/>
    </source>
</evidence>
<feature type="compositionally biased region" description="Basic and acidic residues" evidence="13">
    <location>
        <begin position="280"/>
        <end position="290"/>
    </location>
</feature>
<dbReference type="OrthoDB" id="308383at2759"/>
<feature type="compositionally biased region" description="Basic and acidic residues" evidence="13">
    <location>
        <begin position="211"/>
        <end position="220"/>
    </location>
</feature>
<feature type="compositionally biased region" description="Low complexity" evidence="13">
    <location>
        <begin position="1125"/>
        <end position="1142"/>
    </location>
</feature>
<comment type="catalytic activity">
    <reaction evidence="11">
        <text>N(6)-methyl-L-lysyl(4)-[histone H3] + S-adenosyl-L-methionine = N(6),N(6)-dimethyl-L-lysyl(4)-[histone H3] + S-adenosyl-L-homocysteine + H(+)</text>
        <dbReference type="Rhea" id="RHEA:60268"/>
        <dbReference type="Rhea" id="RHEA-COMP:15540"/>
        <dbReference type="Rhea" id="RHEA-COMP:15543"/>
        <dbReference type="ChEBI" id="CHEBI:15378"/>
        <dbReference type="ChEBI" id="CHEBI:57856"/>
        <dbReference type="ChEBI" id="CHEBI:59789"/>
        <dbReference type="ChEBI" id="CHEBI:61929"/>
        <dbReference type="ChEBI" id="CHEBI:61976"/>
    </reaction>
</comment>
<dbReference type="GO" id="GO:0003723">
    <property type="term" value="F:RNA binding"/>
    <property type="evidence" value="ECO:0007669"/>
    <property type="project" value="InterPro"/>
</dbReference>
<comment type="subcellular location">
    <subcellularLocation>
        <location evidence="1">Nucleus</location>
    </subcellularLocation>
</comment>
<feature type="compositionally biased region" description="Basic residues" evidence="13">
    <location>
        <begin position="1069"/>
        <end position="1079"/>
    </location>
</feature>
<gene>
    <name evidence="16" type="ORF">NliqN6_3670</name>
</gene>
<proteinExistence type="predicted"/>
<dbReference type="SMART" id="SM01291">
    <property type="entry name" value="N-SET"/>
    <property type="match status" value="1"/>
</dbReference>
<dbReference type="GO" id="GO:0032259">
    <property type="term" value="P:methylation"/>
    <property type="evidence" value="ECO:0007669"/>
    <property type="project" value="UniProtKB-KW"/>
</dbReference>